<organism evidence="1 2">
    <name type="scientific">Algoriphagus aquatilis</name>
    <dbReference type="NCBI Taxonomy" id="490186"/>
    <lineage>
        <taxon>Bacteria</taxon>
        <taxon>Pseudomonadati</taxon>
        <taxon>Bacteroidota</taxon>
        <taxon>Cytophagia</taxon>
        <taxon>Cytophagales</taxon>
        <taxon>Cyclobacteriaceae</taxon>
        <taxon>Algoriphagus</taxon>
    </lineage>
</organism>
<dbReference type="EMBL" id="JBHSKS010000022">
    <property type="protein sequence ID" value="MFC5193597.1"/>
    <property type="molecule type" value="Genomic_DNA"/>
</dbReference>
<protein>
    <recommendedName>
        <fullName evidence="3">Transcription factor zinc-finger domain-containing protein</fullName>
    </recommendedName>
</protein>
<gene>
    <name evidence="1" type="ORF">ACFPIK_17620</name>
</gene>
<comment type="caution">
    <text evidence="1">The sequence shown here is derived from an EMBL/GenBank/DDBJ whole genome shotgun (WGS) entry which is preliminary data.</text>
</comment>
<dbReference type="RefSeq" id="WP_377917685.1">
    <property type="nucleotide sequence ID" value="NZ_JBHSKS010000022.1"/>
</dbReference>
<keyword evidence="2" id="KW-1185">Reference proteome</keyword>
<proteinExistence type="predicted"/>
<sequence length="108" mass="11973">MWNWLIKIKNWISGFFQKKEIGAVKSAAISERTPEVEISRAPGINCPECTTRLVVSIQHLISLEPVVCPSCGLELQIDAQKSQGALESLRKLQSGLNQAAKVRQESQL</sequence>
<evidence type="ECO:0000313" key="2">
    <source>
        <dbReference type="Proteomes" id="UP001596163"/>
    </source>
</evidence>
<accession>A0ABW0C0U1</accession>
<evidence type="ECO:0008006" key="3">
    <source>
        <dbReference type="Google" id="ProtNLM"/>
    </source>
</evidence>
<evidence type="ECO:0000313" key="1">
    <source>
        <dbReference type="EMBL" id="MFC5193597.1"/>
    </source>
</evidence>
<dbReference type="Proteomes" id="UP001596163">
    <property type="component" value="Unassembled WGS sequence"/>
</dbReference>
<reference evidence="2" key="1">
    <citation type="journal article" date="2019" name="Int. J. Syst. Evol. Microbiol.">
        <title>The Global Catalogue of Microorganisms (GCM) 10K type strain sequencing project: providing services to taxonomists for standard genome sequencing and annotation.</title>
        <authorList>
            <consortium name="The Broad Institute Genomics Platform"/>
            <consortium name="The Broad Institute Genome Sequencing Center for Infectious Disease"/>
            <person name="Wu L."/>
            <person name="Ma J."/>
        </authorList>
    </citation>
    <scope>NUCLEOTIDE SEQUENCE [LARGE SCALE GENOMIC DNA]</scope>
    <source>
        <strain evidence="2">CGMCC 1.7030</strain>
    </source>
</reference>
<name>A0ABW0C0U1_9BACT</name>